<protein>
    <submittedName>
        <fullName evidence="2">Uncharacterized protein</fullName>
    </submittedName>
</protein>
<proteinExistence type="predicted"/>
<organism evidence="2 3">
    <name type="scientific">Pholiota conissans</name>
    <dbReference type="NCBI Taxonomy" id="109636"/>
    <lineage>
        <taxon>Eukaryota</taxon>
        <taxon>Fungi</taxon>
        <taxon>Dikarya</taxon>
        <taxon>Basidiomycota</taxon>
        <taxon>Agaricomycotina</taxon>
        <taxon>Agaricomycetes</taxon>
        <taxon>Agaricomycetidae</taxon>
        <taxon>Agaricales</taxon>
        <taxon>Agaricineae</taxon>
        <taxon>Strophariaceae</taxon>
        <taxon>Pholiota</taxon>
    </lineage>
</organism>
<sequence length="121" mass="14342">MRLLHFILNLKDLLLLSIHSFHPTHCLQIANDHRPALELRMSLRILVLLWLWLFKHSLRELRLLEDKALRSHLRRKKPRKTDLRSSNLKCDTTTKAAACHDSFHSNQNRMRHAAHSRSESN</sequence>
<evidence type="ECO:0000313" key="3">
    <source>
        <dbReference type="Proteomes" id="UP000807469"/>
    </source>
</evidence>
<dbReference type="AlphaFoldDB" id="A0A9P5YY08"/>
<reference evidence="2" key="1">
    <citation type="submission" date="2020-11" db="EMBL/GenBank/DDBJ databases">
        <authorList>
            <consortium name="DOE Joint Genome Institute"/>
            <person name="Ahrendt S."/>
            <person name="Riley R."/>
            <person name="Andreopoulos W."/>
            <person name="Labutti K."/>
            <person name="Pangilinan J."/>
            <person name="Ruiz-Duenas F.J."/>
            <person name="Barrasa J.M."/>
            <person name="Sanchez-Garcia M."/>
            <person name="Camarero S."/>
            <person name="Miyauchi S."/>
            <person name="Serrano A."/>
            <person name="Linde D."/>
            <person name="Babiker R."/>
            <person name="Drula E."/>
            <person name="Ayuso-Fernandez I."/>
            <person name="Pacheco R."/>
            <person name="Padilla G."/>
            <person name="Ferreira P."/>
            <person name="Barriuso J."/>
            <person name="Kellner H."/>
            <person name="Castanera R."/>
            <person name="Alfaro M."/>
            <person name="Ramirez L."/>
            <person name="Pisabarro A.G."/>
            <person name="Kuo A."/>
            <person name="Tritt A."/>
            <person name="Lipzen A."/>
            <person name="He G."/>
            <person name="Yan M."/>
            <person name="Ng V."/>
            <person name="Cullen D."/>
            <person name="Martin F."/>
            <person name="Rosso M.-N."/>
            <person name="Henrissat B."/>
            <person name="Hibbett D."/>
            <person name="Martinez A.T."/>
            <person name="Grigoriev I.V."/>
        </authorList>
    </citation>
    <scope>NUCLEOTIDE SEQUENCE</scope>
    <source>
        <strain evidence="2">CIRM-BRFM 674</strain>
    </source>
</reference>
<feature type="region of interest" description="Disordered" evidence="1">
    <location>
        <begin position="101"/>
        <end position="121"/>
    </location>
</feature>
<evidence type="ECO:0000313" key="2">
    <source>
        <dbReference type="EMBL" id="KAF9477737.1"/>
    </source>
</evidence>
<keyword evidence="3" id="KW-1185">Reference proteome</keyword>
<accession>A0A9P5YY08</accession>
<comment type="caution">
    <text evidence="2">The sequence shown here is derived from an EMBL/GenBank/DDBJ whole genome shotgun (WGS) entry which is preliminary data.</text>
</comment>
<dbReference type="Proteomes" id="UP000807469">
    <property type="component" value="Unassembled WGS sequence"/>
</dbReference>
<dbReference type="EMBL" id="MU155252">
    <property type="protein sequence ID" value="KAF9477737.1"/>
    <property type="molecule type" value="Genomic_DNA"/>
</dbReference>
<evidence type="ECO:0000256" key="1">
    <source>
        <dbReference type="SAM" id="MobiDB-lite"/>
    </source>
</evidence>
<gene>
    <name evidence="2" type="ORF">BDN70DRAFT_94075</name>
</gene>
<name>A0A9P5YY08_9AGAR</name>